<comment type="caution">
    <text evidence="1">The sequence shown here is derived from an EMBL/GenBank/DDBJ whole genome shotgun (WGS) entry which is preliminary data.</text>
</comment>
<protein>
    <submittedName>
        <fullName evidence="1">Uncharacterized protein</fullName>
    </submittedName>
</protein>
<evidence type="ECO:0000313" key="2">
    <source>
        <dbReference type="Proteomes" id="UP000247903"/>
    </source>
</evidence>
<keyword evidence="2" id="KW-1185">Reference proteome</keyword>
<dbReference type="OrthoDB" id="1360319at2"/>
<dbReference type="RefSeq" id="WP_110304677.1">
    <property type="nucleotide sequence ID" value="NZ_QJHK01000001.1"/>
</dbReference>
<proteinExistence type="predicted"/>
<reference evidence="1 2" key="1">
    <citation type="submission" date="2018-05" db="EMBL/GenBank/DDBJ databases">
        <title>Flavobacterium sp. strain IMCC34759, incomplete genome.</title>
        <authorList>
            <person name="Joung Y."/>
            <person name="Cho J."/>
        </authorList>
    </citation>
    <scope>NUCLEOTIDE SEQUENCE [LARGE SCALE GENOMIC DNA]</scope>
    <source>
        <strain evidence="1 2">IMCC34759</strain>
    </source>
</reference>
<gene>
    <name evidence="1" type="ORF">DMB65_00255</name>
</gene>
<name>A0A2V4BV45_9FLAO</name>
<dbReference type="AlphaFoldDB" id="A0A2V4BV45"/>
<accession>A0A2V4BV45</accession>
<dbReference type="Proteomes" id="UP000247903">
    <property type="component" value="Unassembled WGS sequence"/>
</dbReference>
<evidence type="ECO:0000313" key="1">
    <source>
        <dbReference type="EMBL" id="PXY42497.1"/>
    </source>
</evidence>
<organism evidence="1 2">
    <name type="scientific">Flavobacterium cheongpyeongense</name>
    <dbReference type="NCBI Taxonomy" id="2212651"/>
    <lineage>
        <taxon>Bacteria</taxon>
        <taxon>Pseudomonadati</taxon>
        <taxon>Bacteroidota</taxon>
        <taxon>Flavobacteriia</taxon>
        <taxon>Flavobacteriales</taxon>
        <taxon>Flavobacteriaceae</taxon>
        <taxon>Flavobacterium</taxon>
    </lineage>
</organism>
<dbReference type="EMBL" id="QJHK01000001">
    <property type="protein sequence ID" value="PXY42497.1"/>
    <property type="molecule type" value="Genomic_DNA"/>
</dbReference>
<sequence length="154" mass="17555">MKKNFLILLLLLGIQVFSQNDDPDQKFHHKIYGKCFKSLKQIPETENQLLLKALSFCSLLECTIGFEYSKNKKDTQDAILKRAIEITNLLYDEGTPVYLISGLDSSDEAEKQNQNITDDNNLVYISVGGCVSTNELQKIKQIINQQTLKLINKK</sequence>